<evidence type="ECO:0000256" key="1">
    <source>
        <dbReference type="SAM" id="MobiDB-lite"/>
    </source>
</evidence>
<gene>
    <name evidence="2" type="ORF">FHS27_004558</name>
</gene>
<dbReference type="RefSeq" id="WP_184306858.1">
    <property type="nucleotide sequence ID" value="NZ_JACHXU010000017.1"/>
</dbReference>
<dbReference type="AlphaFoldDB" id="A0A7W5E244"/>
<accession>A0A7W5E244</accession>
<sequence length="53" mass="5708">MPMAVAIPQQNLSCVAKAIQTPMAGEYPSPMPPGVSPANTQWKREPDQNSVQN</sequence>
<protein>
    <submittedName>
        <fullName evidence="2">Uncharacterized protein</fullName>
    </submittedName>
</protein>
<comment type="caution">
    <text evidence="2">The sequence shown here is derived from an EMBL/GenBank/DDBJ whole genome shotgun (WGS) entry which is preliminary data.</text>
</comment>
<dbReference type="Proteomes" id="UP000536179">
    <property type="component" value="Unassembled WGS sequence"/>
</dbReference>
<evidence type="ECO:0000313" key="3">
    <source>
        <dbReference type="Proteomes" id="UP000536179"/>
    </source>
</evidence>
<keyword evidence="3" id="KW-1185">Reference proteome</keyword>
<evidence type="ECO:0000313" key="2">
    <source>
        <dbReference type="EMBL" id="MBB3208726.1"/>
    </source>
</evidence>
<organism evidence="2 3">
    <name type="scientific">Aporhodopirellula rubra</name>
    <dbReference type="NCBI Taxonomy" id="980271"/>
    <lineage>
        <taxon>Bacteria</taxon>
        <taxon>Pseudomonadati</taxon>
        <taxon>Planctomycetota</taxon>
        <taxon>Planctomycetia</taxon>
        <taxon>Pirellulales</taxon>
        <taxon>Pirellulaceae</taxon>
        <taxon>Aporhodopirellula</taxon>
    </lineage>
</organism>
<name>A0A7W5E244_9BACT</name>
<dbReference type="EMBL" id="JACHXU010000017">
    <property type="protein sequence ID" value="MBB3208726.1"/>
    <property type="molecule type" value="Genomic_DNA"/>
</dbReference>
<reference evidence="2 3" key="1">
    <citation type="submission" date="2020-08" db="EMBL/GenBank/DDBJ databases">
        <title>Genomic Encyclopedia of Type Strains, Phase III (KMG-III): the genomes of soil and plant-associated and newly described type strains.</title>
        <authorList>
            <person name="Whitman W."/>
        </authorList>
    </citation>
    <scope>NUCLEOTIDE SEQUENCE [LARGE SCALE GENOMIC DNA]</scope>
    <source>
        <strain evidence="2 3">CECT 8075</strain>
    </source>
</reference>
<feature type="region of interest" description="Disordered" evidence="1">
    <location>
        <begin position="23"/>
        <end position="53"/>
    </location>
</feature>
<proteinExistence type="predicted"/>